<proteinExistence type="predicted"/>
<organism evidence="1 2">
    <name type="scientific">Schaedlerella arabinosiphila</name>
    <dbReference type="NCBI Taxonomy" id="2044587"/>
    <lineage>
        <taxon>Bacteria</taxon>
        <taxon>Bacillati</taxon>
        <taxon>Bacillota</taxon>
        <taxon>Clostridia</taxon>
        <taxon>Lachnospirales</taxon>
        <taxon>Lachnospiraceae</taxon>
        <taxon>Schaedlerella</taxon>
    </lineage>
</organism>
<keyword evidence="2" id="KW-1185">Reference proteome</keyword>
<reference evidence="1" key="1">
    <citation type="submission" date="2018-10" db="EMBL/GenBank/DDBJ databases">
        <title>Schaedlerella arabinophila gen. nov. sp. nov., isolated from the mouse intestinal tract and comparative analysis with the genome of the closely related altered Schaedler flora strain ASF502.</title>
        <authorList>
            <person name="Miyake S."/>
            <person name="Soh M."/>
            <person name="Seedorf H."/>
        </authorList>
    </citation>
    <scope>NUCLEOTIDE SEQUENCE [LARGE SCALE GENOMIC DNA]</scope>
    <source>
        <strain evidence="1">DSM 106076</strain>
    </source>
</reference>
<dbReference type="AlphaFoldDB" id="A0A426DFP1"/>
<sequence>MPCSRVQGTVNSNQAEIQITYILWQSYAECQIYGMIIKQNILKHAVKNKKPVSYLRKRIYNQAATNYISDGGNAK</sequence>
<comment type="caution">
    <text evidence="1">The sequence shown here is derived from an EMBL/GenBank/DDBJ whole genome shotgun (WGS) entry which is preliminary data.</text>
</comment>
<dbReference type="EMBL" id="RHJS01000002">
    <property type="protein sequence ID" value="RRK31575.1"/>
    <property type="molecule type" value="Genomic_DNA"/>
</dbReference>
<protein>
    <submittedName>
        <fullName evidence="1">Uncharacterized protein</fullName>
    </submittedName>
</protein>
<name>A0A426DFP1_9FIRM</name>
<evidence type="ECO:0000313" key="2">
    <source>
        <dbReference type="Proteomes" id="UP000274920"/>
    </source>
</evidence>
<evidence type="ECO:0000313" key="1">
    <source>
        <dbReference type="EMBL" id="RRK31575.1"/>
    </source>
</evidence>
<gene>
    <name evidence="1" type="ORF">EBB54_09545</name>
</gene>
<accession>A0A426DFP1</accession>
<dbReference type="Proteomes" id="UP000274920">
    <property type="component" value="Unassembled WGS sequence"/>
</dbReference>